<dbReference type="InterPro" id="IPR013332">
    <property type="entry name" value="KPR_N"/>
</dbReference>
<dbReference type="GO" id="GO:0015940">
    <property type="term" value="P:pantothenate biosynthetic process"/>
    <property type="evidence" value="ECO:0007669"/>
    <property type="project" value="UniProtKB-KW"/>
</dbReference>
<evidence type="ECO:0000313" key="13">
    <source>
        <dbReference type="EMBL" id="MCW6533172.1"/>
    </source>
</evidence>
<evidence type="ECO:0000256" key="1">
    <source>
        <dbReference type="ARBA" id="ARBA00004994"/>
    </source>
</evidence>
<keyword evidence="6 10" id="KW-0521">NADP</keyword>
<evidence type="ECO:0000259" key="11">
    <source>
        <dbReference type="Pfam" id="PF02558"/>
    </source>
</evidence>
<evidence type="ECO:0000256" key="3">
    <source>
        <dbReference type="ARBA" id="ARBA00013014"/>
    </source>
</evidence>
<keyword evidence="7 10" id="KW-0560">Oxidoreductase</keyword>
<organism evidence="13 14">
    <name type="scientific">Sphingomonas lycopersici</name>
    <dbReference type="NCBI Taxonomy" id="2951807"/>
    <lineage>
        <taxon>Bacteria</taxon>
        <taxon>Pseudomonadati</taxon>
        <taxon>Pseudomonadota</taxon>
        <taxon>Alphaproteobacteria</taxon>
        <taxon>Sphingomonadales</taxon>
        <taxon>Sphingomonadaceae</taxon>
        <taxon>Sphingomonas</taxon>
    </lineage>
</organism>
<evidence type="ECO:0000256" key="2">
    <source>
        <dbReference type="ARBA" id="ARBA00007870"/>
    </source>
</evidence>
<dbReference type="Gene3D" id="1.10.1040.10">
    <property type="entry name" value="N-(1-d-carboxylethyl)-l-norvaline Dehydrogenase, domain 2"/>
    <property type="match status" value="1"/>
</dbReference>
<keyword evidence="14" id="KW-1185">Reference proteome</keyword>
<dbReference type="PANTHER" id="PTHR21708:SF45">
    <property type="entry name" value="2-DEHYDROPANTOATE 2-REDUCTASE"/>
    <property type="match status" value="1"/>
</dbReference>
<evidence type="ECO:0000259" key="12">
    <source>
        <dbReference type="Pfam" id="PF08546"/>
    </source>
</evidence>
<feature type="domain" description="Ketopantoate reductase N-terminal" evidence="11">
    <location>
        <begin position="4"/>
        <end position="169"/>
    </location>
</feature>
<comment type="pathway">
    <text evidence="1 10">Cofactor biosynthesis; (R)-pantothenate biosynthesis; (R)-pantoate from 3-methyl-2-oxobutanoate: step 2/2.</text>
</comment>
<dbReference type="InterPro" id="IPR013752">
    <property type="entry name" value="KPA_reductase"/>
</dbReference>
<dbReference type="Proteomes" id="UP001165565">
    <property type="component" value="Unassembled WGS sequence"/>
</dbReference>
<feature type="domain" description="Ketopantoate reductase C-terminal" evidence="12">
    <location>
        <begin position="197"/>
        <end position="315"/>
    </location>
</feature>
<dbReference type="PANTHER" id="PTHR21708">
    <property type="entry name" value="PROBABLE 2-DEHYDROPANTOATE 2-REDUCTASE"/>
    <property type="match status" value="1"/>
</dbReference>
<gene>
    <name evidence="13" type="ORF">NEE01_00085</name>
</gene>
<protein>
    <recommendedName>
        <fullName evidence="4 10">2-dehydropantoate 2-reductase</fullName>
        <ecNumber evidence="3 10">1.1.1.169</ecNumber>
    </recommendedName>
    <alternativeName>
        <fullName evidence="8 10">Ketopantoate reductase</fullName>
    </alternativeName>
</protein>
<evidence type="ECO:0000313" key="14">
    <source>
        <dbReference type="Proteomes" id="UP001165565"/>
    </source>
</evidence>
<dbReference type="InterPro" id="IPR003710">
    <property type="entry name" value="ApbA"/>
</dbReference>
<evidence type="ECO:0000256" key="6">
    <source>
        <dbReference type="ARBA" id="ARBA00022857"/>
    </source>
</evidence>
<evidence type="ECO:0000256" key="4">
    <source>
        <dbReference type="ARBA" id="ARBA00019465"/>
    </source>
</evidence>
<evidence type="ECO:0000256" key="10">
    <source>
        <dbReference type="RuleBase" id="RU362068"/>
    </source>
</evidence>
<evidence type="ECO:0000256" key="9">
    <source>
        <dbReference type="ARBA" id="ARBA00048793"/>
    </source>
</evidence>
<comment type="catalytic activity">
    <reaction evidence="9 10">
        <text>(R)-pantoate + NADP(+) = 2-dehydropantoate + NADPH + H(+)</text>
        <dbReference type="Rhea" id="RHEA:16233"/>
        <dbReference type="ChEBI" id="CHEBI:11561"/>
        <dbReference type="ChEBI" id="CHEBI:15378"/>
        <dbReference type="ChEBI" id="CHEBI:15980"/>
        <dbReference type="ChEBI" id="CHEBI:57783"/>
        <dbReference type="ChEBI" id="CHEBI:58349"/>
        <dbReference type="EC" id="1.1.1.169"/>
    </reaction>
</comment>
<dbReference type="FunFam" id="1.10.1040.10:FF:000017">
    <property type="entry name" value="2-dehydropantoate 2-reductase"/>
    <property type="match status" value="1"/>
</dbReference>
<dbReference type="NCBIfam" id="TIGR00745">
    <property type="entry name" value="apbA_panE"/>
    <property type="match status" value="1"/>
</dbReference>
<comment type="similarity">
    <text evidence="2 10">Belongs to the ketopantoate reductase family.</text>
</comment>
<dbReference type="EMBL" id="JANFAV010000001">
    <property type="protein sequence ID" value="MCW6533172.1"/>
    <property type="molecule type" value="Genomic_DNA"/>
</dbReference>
<reference evidence="13" key="1">
    <citation type="submission" date="2022-06" db="EMBL/GenBank/DDBJ databases">
        <title>Sphingomonas sp. nov. isolated from rhizosphere soil of tomato.</title>
        <authorList>
            <person name="Dong H."/>
            <person name="Gao R."/>
        </authorList>
    </citation>
    <scope>NUCLEOTIDE SEQUENCE</scope>
    <source>
        <strain evidence="13">MMSM24</strain>
    </source>
</reference>
<proteinExistence type="inferred from homology"/>
<name>A0AA41Z5D3_9SPHN</name>
<dbReference type="InterPro" id="IPR051402">
    <property type="entry name" value="KPR-Related"/>
</dbReference>
<dbReference type="GO" id="GO:0005737">
    <property type="term" value="C:cytoplasm"/>
    <property type="evidence" value="ECO:0007669"/>
    <property type="project" value="TreeGrafter"/>
</dbReference>
<evidence type="ECO:0000256" key="7">
    <source>
        <dbReference type="ARBA" id="ARBA00023002"/>
    </source>
</evidence>
<keyword evidence="5 10" id="KW-0566">Pantothenate biosynthesis</keyword>
<evidence type="ECO:0000256" key="8">
    <source>
        <dbReference type="ARBA" id="ARBA00032024"/>
    </source>
</evidence>
<comment type="function">
    <text evidence="10">Catalyzes the NADPH-dependent reduction of ketopantoate into pantoic acid.</text>
</comment>
<dbReference type="InterPro" id="IPR013328">
    <property type="entry name" value="6PGD_dom2"/>
</dbReference>
<accession>A0AA41Z5D3</accession>
<dbReference type="InterPro" id="IPR036291">
    <property type="entry name" value="NAD(P)-bd_dom_sf"/>
</dbReference>
<dbReference type="Pfam" id="PF02558">
    <property type="entry name" value="ApbA"/>
    <property type="match status" value="1"/>
</dbReference>
<sequence length="326" mass="33845">MRVGMIGAGAIGGWIGVRLAQRGHDVSVLARGETLAAIRAHGWRLDIAGETLTAQVAASDDPAALGAQDVIVIALKGPALAAVAPRLAPMIARETLIVPAMNGVPWWFLLGGGGELPATALASIDADGGTAAALGYDQVIGSVVHASAVAIGPGHIAHKAGNRLILGEPAGGGSARLDRLCALFAEAGFVAERSERIRYEIWYKLWGNMTMNPISAITGATTDRMLDDPLVAGFTLRVMAEAQAIGARIGCPIAERGVDRMAVTRQLGGFKTSMLQDVEAGRPIEIDQLLSAPREIAAKLGVETPALDALTGLTRLFGKERGLYPA</sequence>
<comment type="caution">
    <text evidence="13">The sequence shown here is derived from an EMBL/GenBank/DDBJ whole genome shotgun (WGS) entry which is preliminary data.</text>
</comment>
<dbReference type="Gene3D" id="3.40.50.720">
    <property type="entry name" value="NAD(P)-binding Rossmann-like Domain"/>
    <property type="match status" value="1"/>
</dbReference>
<dbReference type="AlphaFoldDB" id="A0AA41Z5D3"/>
<dbReference type="EC" id="1.1.1.169" evidence="3 10"/>
<dbReference type="Pfam" id="PF08546">
    <property type="entry name" value="ApbA_C"/>
    <property type="match status" value="1"/>
</dbReference>
<dbReference type="InterPro" id="IPR008927">
    <property type="entry name" value="6-PGluconate_DH-like_C_sf"/>
</dbReference>
<dbReference type="GO" id="GO:0008677">
    <property type="term" value="F:2-dehydropantoate 2-reductase activity"/>
    <property type="evidence" value="ECO:0007669"/>
    <property type="project" value="UniProtKB-EC"/>
</dbReference>
<dbReference type="SUPFAM" id="SSF48179">
    <property type="entry name" value="6-phosphogluconate dehydrogenase C-terminal domain-like"/>
    <property type="match status" value="1"/>
</dbReference>
<dbReference type="RefSeq" id="WP_265267222.1">
    <property type="nucleotide sequence ID" value="NZ_JANFAV010000001.1"/>
</dbReference>
<evidence type="ECO:0000256" key="5">
    <source>
        <dbReference type="ARBA" id="ARBA00022655"/>
    </source>
</evidence>
<dbReference type="SUPFAM" id="SSF51735">
    <property type="entry name" value="NAD(P)-binding Rossmann-fold domains"/>
    <property type="match status" value="1"/>
</dbReference>
<dbReference type="NCBIfam" id="NF005089">
    <property type="entry name" value="PRK06522.1-4"/>
    <property type="match status" value="1"/>
</dbReference>